<dbReference type="CDD" id="cd00761">
    <property type="entry name" value="Glyco_tranf_GTA_type"/>
    <property type="match status" value="1"/>
</dbReference>
<dbReference type="InterPro" id="IPR029044">
    <property type="entry name" value="Nucleotide-diphossugar_trans"/>
</dbReference>
<dbReference type="AlphaFoldDB" id="A0A193GKX7"/>
<protein>
    <recommendedName>
        <fullName evidence="1">Glycosyltransferase 2-like domain-containing protein</fullName>
    </recommendedName>
</protein>
<dbReference type="PANTHER" id="PTHR43685:SF2">
    <property type="entry name" value="GLYCOSYLTRANSFERASE 2-LIKE DOMAIN-CONTAINING PROTEIN"/>
    <property type="match status" value="1"/>
</dbReference>
<dbReference type="Gene3D" id="3.90.550.10">
    <property type="entry name" value="Spore Coat Polysaccharide Biosynthesis Protein SpsA, Chain A"/>
    <property type="match status" value="1"/>
</dbReference>
<evidence type="ECO:0000259" key="1">
    <source>
        <dbReference type="Pfam" id="PF00535"/>
    </source>
</evidence>
<keyword evidence="3" id="KW-1185">Reference proteome</keyword>
<sequence length="304" mass="35472">MRTILAQTYQDFELIFLDDASPDGSVEYVRREFGNRIDRIEVNARNSGNPFVQWNRGVNMARGELIWIAEADDYCAPNFLERMIAAIEQSRRIGLAYCMTVPVDTESRILNQNFHLAYLGDIGPEHWHQDFVSNGQEEIHRYLSQKNTITNVSGVLFRREAYLQSGGAFEKLRMCGDWLTYLQVLQNWDVAFVSEPLNFHRQHPSKHTHNSVLNLSYFREFLYVQRYVSDAASLTLAERTRAFRRIIGEWDRLTVGHNGRITLPRTFRLAWMIAATYHRPRQLLVNLKHLIKNAKKSVTAKWAH</sequence>
<accession>A0A193GKX7</accession>
<feature type="domain" description="Glycosyltransferase 2-like" evidence="1">
    <location>
        <begin position="3"/>
        <end position="130"/>
    </location>
</feature>
<dbReference type="EMBL" id="CP016172">
    <property type="protein sequence ID" value="ANN79914.1"/>
    <property type="molecule type" value="Genomic_DNA"/>
</dbReference>
<name>A0A193GKX7_9BORD</name>
<dbReference type="SUPFAM" id="SSF53448">
    <property type="entry name" value="Nucleotide-diphospho-sugar transferases"/>
    <property type="match status" value="1"/>
</dbReference>
<gene>
    <name evidence="2" type="ORF">BAU07_24850</name>
</gene>
<dbReference type="STRING" id="463014.BAU07_24850"/>
<dbReference type="Proteomes" id="UP000091926">
    <property type="component" value="Chromosome"/>
</dbReference>
<evidence type="ECO:0000313" key="3">
    <source>
        <dbReference type="Proteomes" id="UP000091926"/>
    </source>
</evidence>
<reference evidence="2 3" key="1">
    <citation type="submission" date="2016-06" db="EMBL/GenBank/DDBJ databases">
        <title>Complete genome sequences of Bordetella bronchialis and Bordetella flabilis.</title>
        <authorList>
            <person name="LiPuma J.J."/>
            <person name="Spilker T."/>
        </authorList>
    </citation>
    <scope>NUCLEOTIDE SEQUENCE [LARGE SCALE GENOMIC DNA]</scope>
    <source>
        <strain evidence="2 3">AU10664</strain>
    </source>
</reference>
<dbReference type="PANTHER" id="PTHR43685">
    <property type="entry name" value="GLYCOSYLTRANSFERASE"/>
    <property type="match status" value="1"/>
</dbReference>
<evidence type="ECO:0000313" key="2">
    <source>
        <dbReference type="EMBL" id="ANN79914.1"/>
    </source>
</evidence>
<dbReference type="InterPro" id="IPR050834">
    <property type="entry name" value="Glycosyltransf_2"/>
</dbReference>
<dbReference type="InterPro" id="IPR001173">
    <property type="entry name" value="Glyco_trans_2-like"/>
</dbReference>
<proteinExistence type="predicted"/>
<dbReference type="Pfam" id="PF00535">
    <property type="entry name" value="Glycos_transf_2"/>
    <property type="match status" value="1"/>
</dbReference>
<organism evidence="2 3">
    <name type="scientific">Bordetella flabilis</name>
    <dbReference type="NCBI Taxonomy" id="463014"/>
    <lineage>
        <taxon>Bacteria</taxon>
        <taxon>Pseudomonadati</taxon>
        <taxon>Pseudomonadota</taxon>
        <taxon>Betaproteobacteria</taxon>
        <taxon>Burkholderiales</taxon>
        <taxon>Alcaligenaceae</taxon>
        <taxon>Bordetella</taxon>
    </lineage>
</organism>
<dbReference type="KEGG" id="bfz:BAU07_24850"/>